<dbReference type="PROSITE" id="PS50801">
    <property type="entry name" value="STAS"/>
    <property type="match status" value="1"/>
</dbReference>
<dbReference type="InterPro" id="IPR003658">
    <property type="entry name" value="Anti-sigma_ant"/>
</dbReference>
<dbReference type="EMBL" id="FNQG01000002">
    <property type="protein sequence ID" value="SDZ78803.1"/>
    <property type="molecule type" value="Genomic_DNA"/>
</dbReference>
<dbReference type="InterPro" id="IPR036513">
    <property type="entry name" value="STAS_dom_sf"/>
</dbReference>
<dbReference type="SUPFAM" id="SSF52091">
    <property type="entry name" value="SpoIIaa-like"/>
    <property type="match status" value="1"/>
</dbReference>
<evidence type="ECO:0000256" key="1">
    <source>
        <dbReference type="ARBA" id="ARBA00009013"/>
    </source>
</evidence>
<dbReference type="NCBIfam" id="TIGR00377">
    <property type="entry name" value="ant_ant_sig"/>
    <property type="match status" value="1"/>
</dbReference>
<evidence type="ECO:0000259" key="3">
    <source>
        <dbReference type="PROSITE" id="PS50801"/>
    </source>
</evidence>
<dbReference type="Pfam" id="PF01636">
    <property type="entry name" value="APH"/>
    <property type="match status" value="1"/>
</dbReference>
<evidence type="ECO:0000313" key="5">
    <source>
        <dbReference type="Proteomes" id="UP000183469"/>
    </source>
</evidence>
<accession>A0A1H3VVE3</accession>
<dbReference type="Pfam" id="PF01740">
    <property type="entry name" value="STAS"/>
    <property type="match status" value="1"/>
</dbReference>
<evidence type="ECO:0000313" key="4">
    <source>
        <dbReference type="EMBL" id="SDZ78803.1"/>
    </source>
</evidence>
<reference evidence="4 5" key="1">
    <citation type="submission" date="2016-10" db="EMBL/GenBank/DDBJ databases">
        <authorList>
            <person name="de Groot N.N."/>
        </authorList>
    </citation>
    <scope>NUCLEOTIDE SEQUENCE [LARGE SCALE GENOMIC DNA]</scope>
    <source>
        <strain evidence="4 5">DSM 2872</strain>
    </source>
</reference>
<dbReference type="InterPro" id="IPR011009">
    <property type="entry name" value="Kinase-like_dom_sf"/>
</dbReference>
<comment type="similarity">
    <text evidence="1 2">Belongs to the anti-sigma-factor antagonist family.</text>
</comment>
<dbReference type="Proteomes" id="UP000183469">
    <property type="component" value="Unassembled WGS sequence"/>
</dbReference>
<dbReference type="Gene3D" id="3.30.750.24">
    <property type="entry name" value="STAS domain"/>
    <property type="match status" value="1"/>
</dbReference>
<dbReference type="RefSeq" id="WP_074670786.1">
    <property type="nucleotide sequence ID" value="NZ_FNQG01000002.1"/>
</dbReference>
<dbReference type="GO" id="GO:0043856">
    <property type="term" value="F:anti-sigma factor antagonist activity"/>
    <property type="evidence" value="ECO:0007669"/>
    <property type="project" value="InterPro"/>
</dbReference>
<gene>
    <name evidence="4" type="ORF">SAMN05660648_00619</name>
</gene>
<dbReference type="InterPro" id="IPR002645">
    <property type="entry name" value="STAS_dom"/>
</dbReference>
<evidence type="ECO:0000256" key="2">
    <source>
        <dbReference type="RuleBase" id="RU003749"/>
    </source>
</evidence>
<protein>
    <recommendedName>
        <fullName evidence="2">Anti-sigma factor antagonist</fullName>
    </recommendedName>
</protein>
<organism evidence="4 5">
    <name type="scientific">Selenomonas ruminantium</name>
    <dbReference type="NCBI Taxonomy" id="971"/>
    <lineage>
        <taxon>Bacteria</taxon>
        <taxon>Bacillati</taxon>
        <taxon>Bacillota</taxon>
        <taxon>Negativicutes</taxon>
        <taxon>Selenomonadales</taxon>
        <taxon>Selenomonadaceae</taxon>
        <taxon>Selenomonas</taxon>
    </lineage>
</organism>
<dbReference type="Gene3D" id="3.90.1200.10">
    <property type="match status" value="1"/>
</dbReference>
<dbReference type="PANTHER" id="PTHR33495:SF14">
    <property type="entry name" value="ANTI-SIGMA FACTOR ANTAGONIST"/>
    <property type="match status" value="1"/>
</dbReference>
<dbReference type="CDD" id="cd07043">
    <property type="entry name" value="STAS_anti-anti-sigma_factors"/>
    <property type="match status" value="1"/>
</dbReference>
<name>A0A1H3VVE3_SELRU</name>
<dbReference type="SUPFAM" id="SSF56112">
    <property type="entry name" value="Protein kinase-like (PK-like)"/>
    <property type="match status" value="1"/>
</dbReference>
<sequence length="400" mass="44473">MKTAKENNTCIIFLEGEINAQNAPGLQAEVEELLAANPGMEIAFDAKELNYISSAGLRLLLSVQKMMGKNKLTIRNVSGDVYDIFAMTKFTDLMQVEKALREIDVTGATVVGKGRSSTVYRIGVENIVKLYAAGVPLEKIKQEMALAKKAFVAGVPTAISYDLVTVDGAYGVVFEMLDNADTVGRTITAHPEQFAEIMEKFTEVYKTIHSMDIEGMKGFISLKDTWNKWAEGMEADGSFTQEETGLLKKLIAAIPNRSTMVHCDFHAGNVMYQQGEIVVIDMADIGFGHPIFDLAAGAFHARYSGSATRQQVHGMTQENMLRFWDKLLSLYFETEDAQELAEIKALCDYFGLLRGALFPMKHVQIAPELKAFHVEETRKYLFPNMDKALAAASRLSEWFK</sequence>
<feature type="domain" description="STAS" evidence="3">
    <location>
        <begin position="1"/>
        <end position="110"/>
    </location>
</feature>
<dbReference type="AlphaFoldDB" id="A0A1H3VVE3"/>
<dbReference type="InterPro" id="IPR002575">
    <property type="entry name" value="Aminoglycoside_PTrfase"/>
</dbReference>
<dbReference type="PANTHER" id="PTHR33495">
    <property type="entry name" value="ANTI-SIGMA FACTOR ANTAGONIST TM_1081-RELATED-RELATED"/>
    <property type="match status" value="1"/>
</dbReference>
<proteinExistence type="inferred from homology"/>